<dbReference type="EMBL" id="QUNO01000015">
    <property type="protein sequence ID" value="REH37289.1"/>
    <property type="molecule type" value="Genomic_DNA"/>
</dbReference>
<dbReference type="SUPFAM" id="SSF51735">
    <property type="entry name" value="NAD(P)-binding Rossmann-fold domains"/>
    <property type="match status" value="1"/>
</dbReference>
<dbReference type="OrthoDB" id="3207931at2"/>
<dbReference type="InterPro" id="IPR016040">
    <property type="entry name" value="NAD(P)-bd_dom"/>
</dbReference>
<proteinExistence type="predicted"/>
<dbReference type="Gene3D" id="3.40.50.720">
    <property type="entry name" value="NAD(P)-binding Rossmann-like Domain"/>
    <property type="match status" value="1"/>
</dbReference>
<accession>A0A3E0H418</accession>
<reference evidence="2 3" key="1">
    <citation type="submission" date="2018-08" db="EMBL/GenBank/DDBJ databases">
        <title>Genomic Encyclopedia of Archaeal and Bacterial Type Strains, Phase II (KMG-II): from individual species to whole genera.</title>
        <authorList>
            <person name="Goeker M."/>
        </authorList>
    </citation>
    <scope>NUCLEOTIDE SEQUENCE [LARGE SCALE GENOMIC DNA]</scope>
    <source>
        <strain evidence="2 3">DSM 45791</strain>
    </source>
</reference>
<name>A0A3E0H418_9PSEU</name>
<evidence type="ECO:0000313" key="3">
    <source>
        <dbReference type="Proteomes" id="UP000256269"/>
    </source>
</evidence>
<evidence type="ECO:0000259" key="1">
    <source>
        <dbReference type="Pfam" id="PF13460"/>
    </source>
</evidence>
<sequence>MILITGATGHVGAKVVTQLAARGLPVRAMTRRPEAATFPAGVEVVAGDCDEPASLAKAFEGVEQAFLMTSQPTGSPNLHTVVQVAAAQRAGVKHLVKLSVAAGGEEGHELVAAWHRRDEAAVTDSGIDHTLLRPGRFMSNTLGWKHMLGRGDTVHVAFAHRASTPIAPEDIAAVAVEAFTNPALRNRKLELSGPEVLTPEQELAIVGEVLGRRLTLVEPTTAQAIDGMVRGGMARDLAEKMIEHVLAGDYGADVSPVVEQVLGRPATTFRRWAATHFKEES</sequence>
<evidence type="ECO:0000313" key="2">
    <source>
        <dbReference type="EMBL" id="REH37289.1"/>
    </source>
</evidence>
<keyword evidence="3" id="KW-1185">Reference proteome</keyword>
<dbReference type="PANTHER" id="PTHR43162">
    <property type="match status" value="1"/>
</dbReference>
<dbReference type="Proteomes" id="UP000256269">
    <property type="component" value="Unassembled WGS sequence"/>
</dbReference>
<dbReference type="RefSeq" id="WP_116179417.1">
    <property type="nucleotide sequence ID" value="NZ_CP144375.1"/>
</dbReference>
<dbReference type="Pfam" id="PF13460">
    <property type="entry name" value="NAD_binding_10"/>
    <property type="match status" value="1"/>
</dbReference>
<dbReference type="Gene3D" id="3.90.25.10">
    <property type="entry name" value="UDP-galactose 4-epimerase, domain 1"/>
    <property type="match status" value="1"/>
</dbReference>
<dbReference type="AlphaFoldDB" id="A0A3E0H418"/>
<gene>
    <name evidence="2" type="ORF">BCF44_115293</name>
</gene>
<feature type="domain" description="NAD(P)-binding" evidence="1">
    <location>
        <begin position="6"/>
        <end position="182"/>
    </location>
</feature>
<dbReference type="InterPro" id="IPR036291">
    <property type="entry name" value="NAD(P)-bd_dom_sf"/>
</dbReference>
<comment type="caution">
    <text evidence="2">The sequence shown here is derived from an EMBL/GenBank/DDBJ whole genome shotgun (WGS) entry which is preliminary data.</text>
</comment>
<dbReference type="InterPro" id="IPR051604">
    <property type="entry name" value="Ergot_Alk_Oxidoreductase"/>
</dbReference>
<protein>
    <submittedName>
        <fullName evidence="2">Uncharacterized protein YbjT (DUF2867 family)</fullName>
    </submittedName>
</protein>
<dbReference type="PANTHER" id="PTHR43162:SF1">
    <property type="entry name" value="PRESTALK A DIFFERENTIATION PROTEIN A"/>
    <property type="match status" value="1"/>
</dbReference>
<organism evidence="2 3">
    <name type="scientific">Kutzneria buriramensis</name>
    <dbReference type="NCBI Taxonomy" id="1045776"/>
    <lineage>
        <taxon>Bacteria</taxon>
        <taxon>Bacillati</taxon>
        <taxon>Actinomycetota</taxon>
        <taxon>Actinomycetes</taxon>
        <taxon>Pseudonocardiales</taxon>
        <taxon>Pseudonocardiaceae</taxon>
        <taxon>Kutzneria</taxon>
    </lineage>
</organism>